<evidence type="ECO:0000256" key="2">
    <source>
        <dbReference type="SAM" id="Phobius"/>
    </source>
</evidence>
<feature type="region of interest" description="Disordered" evidence="1">
    <location>
        <begin position="216"/>
        <end position="235"/>
    </location>
</feature>
<accession>A0ABW6IYB1</accession>
<keyword evidence="2" id="KW-1133">Transmembrane helix</keyword>
<feature type="transmembrane region" description="Helical" evidence="2">
    <location>
        <begin position="32"/>
        <end position="52"/>
    </location>
</feature>
<comment type="caution">
    <text evidence="3">The sequence shown here is derived from an EMBL/GenBank/DDBJ whole genome shotgun (WGS) entry which is preliminary data.</text>
</comment>
<keyword evidence="2" id="KW-0812">Transmembrane</keyword>
<feature type="transmembrane region" description="Helical" evidence="2">
    <location>
        <begin position="188"/>
        <end position="206"/>
    </location>
</feature>
<dbReference type="EMBL" id="JBHTRV010000018">
    <property type="protein sequence ID" value="MFE5982658.1"/>
    <property type="molecule type" value="Genomic_DNA"/>
</dbReference>
<feature type="transmembrane region" description="Helical" evidence="2">
    <location>
        <begin position="64"/>
        <end position="85"/>
    </location>
</feature>
<feature type="transmembrane region" description="Helical" evidence="2">
    <location>
        <begin position="155"/>
        <end position="176"/>
    </location>
</feature>
<gene>
    <name evidence="3" type="ORF">ACFQ63_23435</name>
</gene>
<dbReference type="RefSeq" id="WP_386255143.1">
    <property type="nucleotide sequence ID" value="NZ_JBHTRV010000018.1"/>
</dbReference>
<name>A0ABW6IYB1_STRWE</name>
<evidence type="ECO:0000313" key="4">
    <source>
        <dbReference type="Proteomes" id="UP001600424"/>
    </source>
</evidence>
<protein>
    <submittedName>
        <fullName evidence="3">Transporter</fullName>
    </submittedName>
</protein>
<keyword evidence="4" id="KW-1185">Reference proteome</keyword>
<dbReference type="Proteomes" id="UP001600424">
    <property type="component" value="Unassembled WGS sequence"/>
</dbReference>
<reference evidence="3 4" key="1">
    <citation type="submission" date="2024-09" db="EMBL/GenBank/DDBJ databases">
        <title>The Natural Products Discovery Center: Release of the First 8490 Sequenced Strains for Exploring Actinobacteria Biosynthetic Diversity.</title>
        <authorList>
            <person name="Kalkreuter E."/>
            <person name="Kautsar S.A."/>
            <person name="Yang D."/>
            <person name="Bader C.D."/>
            <person name="Teijaro C.N."/>
            <person name="Fluegel L."/>
            <person name="Davis C.M."/>
            <person name="Simpson J.R."/>
            <person name="Lauterbach L."/>
            <person name="Steele A.D."/>
            <person name="Gui C."/>
            <person name="Meng S."/>
            <person name="Li G."/>
            <person name="Viehrig K."/>
            <person name="Ye F."/>
            <person name="Su P."/>
            <person name="Kiefer A.F."/>
            <person name="Nichols A."/>
            <person name="Cepeda A.J."/>
            <person name="Yan W."/>
            <person name="Fan B."/>
            <person name="Jiang Y."/>
            <person name="Adhikari A."/>
            <person name="Zheng C.-J."/>
            <person name="Schuster L."/>
            <person name="Cowan T.M."/>
            <person name="Smanski M.J."/>
            <person name="Chevrette M.G."/>
            <person name="De Carvalho L.P.S."/>
            <person name="Shen B."/>
        </authorList>
    </citation>
    <scope>NUCLEOTIDE SEQUENCE [LARGE SCALE GENOMIC DNA]</scope>
    <source>
        <strain evidence="3 4">NPDC056472</strain>
    </source>
</reference>
<sequence>MKELLFILADLWMVFAGFFCGWRFLRQYRNYLLGLEWMIVGTSGVNFLIWALRGGDEADPQARLVFFFDTFSRGVGITLIVILGLMRVTHRYKPGPLVDIAVFALATVVGIYFSGFGGHEFHLGPAVFFVTVNALTLPFLIHFTWRVWKAGARGLAAWTGLATTAGIVIAITYDFFPLPGDDSHRTLFATAALATWGTQMFVYFFAYRALDRHGNRATGTWSAPTSPSPAREEYR</sequence>
<feature type="transmembrane region" description="Helical" evidence="2">
    <location>
        <begin position="97"/>
        <end position="115"/>
    </location>
</feature>
<proteinExistence type="predicted"/>
<feature type="transmembrane region" description="Helical" evidence="2">
    <location>
        <begin position="121"/>
        <end position="143"/>
    </location>
</feature>
<evidence type="ECO:0000256" key="1">
    <source>
        <dbReference type="SAM" id="MobiDB-lite"/>
    </source>
</evidence>
<keyword evidence="2" id="KW-0472">Membrane</keyword>
<feature type="transmembrane region" description="Helical" evidence="2">
    <location>
        <begin position="6"/>
        <end position="25"/>
    </location>
</feature>
<organism evidence="3 4">
    <name type="scientific">Streptomyces wedmorensis</name>
    <dbReference type="NCBI Taxonomy" id="43759"/>
    <lineage>
        <taxon>Bacteria</taxon>
        <taxon>Bacillati</taxon>
        <taxon>Actinomycetota</taxon>
        <taxon>Actinomycetes</taxon>
        <taxon>Kitasatosporales</taxon>
        <taxon>Streptomycetaceae</taxon>
        <taxon>Streptomyces</taxon>
    </lineage>
</organism>
<evidence type="ECO:0000313" key="3">
    <source>
        <dbReference type="EMBL" id="MFE5982658.1"/>
    </source>
</evidence>